<dbReference type="InterPro" id="IPR012337">
    <property type="entry name" value="RNaseH-like_sf"/>
</dbReference>
<evidence type="ECO:0000313" key="2">
    <source>
        <dbReference type="EMBL" id="VYU54914.1"/>
    </source>
</evidence>
<feature type="domain" description="Transposase IS4-like" evidence="1">
    <location>
        <begin position="172"/>
        <end position="340"/>
    </location>
</feature>
<protein>
    <recommendedName>
        <fullName evidence="1">Transposase IS4-like domain-containing protein</fullName>
    </recommendedName>
</protein>
<dbReference type="AlphaFoldDB" id="A0A6N3FS82"/>
<dbReference type="SUPFAM" id="SSF53098">
    <property type="entry name" value="Ribonuclease H-like"/>
    <property type="match status" value="1"/>
</dbReference>
<name>A0A6N3FS82_PARDI</name>
<dbReference type="Pfam" id="PF01609">
    <property type="entry name" value="DDE_Tnp_1"/>
    <property type="match status" value="1"/>
</dbReference>
<organism evidence="2">
    <name type="scientific">Parabacteroides distasonis</name>
    <dbReference type="NCBI Taxonomy" id="823"/>
    <lineage>
        <taxon>Bacteria</taxon>
        <taxon>Pseudomonadati</taxon>
        <taxon>Bacteroidota</taxon>
        <taxon>Bacteroidia</taxon>
        <taxon>Bacteroidales</taxon>
        <taxon>Tannerellaceae</taxon>
        <taxon>Parabacteroides</taxon>
    </lineage>
</organism>
<evidence type="ECO:0000259" key="1">
    <source>
        <dbReference type="Pfam" id="PF01609"/>
    </source>
</evidence>
<accession>A0A6N3FS82</accession>
<dbReference type="InterPro" id="IPR002559">
    <property type="entry name" value="Transposase_11"/>
</dbReference>
<gene>
    <name evidence="2" type="ORF">PDLFYP31_03029</name>
</gene>
<dbReference type="GO" id="GO:0003677">
    <property type="term" value="F:DNA binding"/>
    <property type="evidence" value="ECO:0007669"/>
    <property type="project" value="InterPro"/>
</dbReference>
<proteinExistence type="predicted"/>
<dbReference type="EMBL" id="CACRUW010000018">
    <property type="protein sequence ID" value="VYU54914.1"/>
    <property type="molecule type" value="Genomic_DNA"/>
</dbReference>
<dbReference type="GO" id="GO:0004803">
    <property type="term" value="F:transposase activity"/>
    <property type="evidence" value="ECO:0007669"/>
    <property type="project" value="InterPro"/>
</dbReference>
<reference evidence="2" key="1">
    <citation type="submission" date="2019-11" db="EMBL/GenBank/DDBJ databases">
        <authorList>
            <person name="Feng L."/>
        </authorList>
    </citation>
    <scope>NUCLEOTIDE SEQUENCE</scope>
    <source>
        <strain evidence="2">PdistasonisLFYP31</strain>
    </source>
</reference>
<dbReference type="GO" id="GO:0006313">
    <property type="term" value="P:DNA transposition"/>
    <property type="evidence" value="ECO:0007669"/>
    <property type="project" value="InterPro"/>
</dbReference>
<sequence length="398" mass="46154">MQYQSECLSALKSVVNIHKPFEKTFMDAMKLFMAIPDRINFLQLGRYGRFSEQTYRNLFENETFDWFAFNDSIISKHLTGKRKAIAIDPSYIPKSGKKTPWIGYFWSGCAGDYKRGLEILGIGVIDIDNHDCMTLGSIQTLDCKTLDNMGKNLVDWYSSYLISKKDKIQSISRTVVADAFFSKETFITPMCENDFLVISRFRNDVILYYPTLEKKTGKRGHPKWFDGRIDFANLDLTRCKEYEVNKGKLYGLRVYAKALKRYVSLSVWYPMDGRTDKWQLYFSTDDSMDGREVLDYYRTRFQLEFCFRDGKQHAGITNCQSTDFRKLDFHFNASLAAVNLVKAACKRLGITYSISSCKSFIHNAYMLERFICVFGISPDPQVIDKLFKELILFTARAA</sequence>